<feature type="region of interest" description="Disordered" evidence="1">
    <location>
        <begin position="164"/>
        <end position="186"/>
    </location>
</feature>
<dbReference type="EMBL" id="JAHMHR010000010">
    <property type="protein sequence ID" value="KAK1688750.1"/>
    <property type="molecule type" value="Genomic_DNA"/>
</dbReference>
<dbReference type="AlphaFoldDB" id="A0AAJ0EWH4"/>
<evidence type="ECO:0000313" key="3">
    <source>
        <dbReference type="Proteomes" id="UP001224890"/>
    </source>
</evidence>
<dbReference type="RefSeq" id="XP_060432445.1">
    <property type="nucleotide sequence ID" value="XM_060566560.1"/>
</dbReference>
<proteinExistence type="predicted"/>
<dbReference type="GeneID" id="85451086"/>
<evidence type="ECO:0000256" key="1">
    <source>
        <dbReference type="SAM" id="MobiDB-lite"/>
    </source>
</evidence>
<comment type="caution">
    <text evidence="2">The sequence shown here is derived from an EMBL/GenBank/DDBJ whole genome shotgun (WGS) entry which is preliminary data.</text>
</comment>
<gene>
    <name evidence="2" type="ORF">BDP55DRAFT_29285</name>
</gene>
<dbReference type="Proteomes" id="UP001224890">
    <property type="component" value="Unassembled WGS sequence"/>
</dbReference>
<protein>
    <submittedName>
        <fullName evidence="2">Uncharacterized protein</fullName>
    </submittedName>
</protein>
<organism evidence="2 3">
    <name type="scientific">Colletotrichum godetiae</name>
    <dbReference type="NCBI Taxonomy" id="1209918"/>
    <lineage>
        <taxon>Eukaryota</taxon>
        <taxon>Fungi</taxon>
        <taxon>Dikarya</taxon>
        <taxon>Ascomycota</taxon>
        <taxon>Pezizomycotina</taxon>
        <taxon>Sordariomycetes</taxon>
        <taxon>Hypocreomycetidae</taxon>
        <taxon>Glomerellales</taxon>
        <taxon>Glomerellaceae</taxon>
        <taxon>Colletotrichum</taxon>
        <taxon>Colletotrichum acutatum species complex</taxon>
    </lineage>
</organism>
<feature type="compositionally biased region" description="Basic and acidic residues" evidence="1">
    <location>
        <begin position="164"/>
        <end position="184"/>
    </location>
</feature>
<accession>A0AAJ0EWH4</accession>
<reference evidence="2" key="1">
    <citation type="submission" date="2021-06" db="EMBL/GenBank/DDBJ databases">
        <title>Comparative genomics, transcriptomics and evolutionary studies reveal genomic signatures of adaptation to plant cell wall in hemibiotrophic fungi.</title>
        <authorList>
            <consortium name="DOE Joint Genome Institute"/>
            <person name="Baroncelli R."/>
            <person name="Diaz J.F."/>
            <person name="Benocci T."/>
            <person name="Peng M."/>
            <person name="Battaglia E."/>
            <person name="Haridas S."/>
            <person name="Andreopoulos W."/>
            <person name="Labutti K."/>
            <person name="Pangilinan J."/>
            <person name="Floch G.L."/>
            <person name="Makela M.R."/>
            <person name="Henrissat B."/>
            <person name="Grigoriev I.V."/>
            <person name="Crouch J.A."/>
            <person name="De Vries R.P."/>
            <person name="Sukno S.A."/>
            <person name="Thon M.R."/>
        </authorList>
    </citation>
    <scope>NUCLEOTIDE SEQUENCE</scope>
    <source>
        <strain evidence="2">CBS 193.32</strain>
    </source>
</reference>
<sequence length="214" mass="23167">MSSGPIKQARLAVAACLSTGGADEEVTLDGHSVRPCWSTMAGEQGAAIQWRKQPLLSSALQLGRVRVLNRLVYSQLKPVLSTLSLWTRWGLGAGNQDVALGAGETVNDGISFAKGQTHSGGADRFRNRSLTCGFPVSCVLVLRPANGSIDDGGAVPVREERMIREENERADRQEPMDHGRRTRDLSPTMAWHGRCSATNCVRTPAPHSRRLQLA</sequence>
<evidence type="ECO:0000313" key="2">
    <source>
        <dbReference type="EMBL" id="KAK1688750.1"/>
    </source>
</evidence>
<name>A0AAJ0EWH4_9PEZI</name>
<keyword evidence="3" id="KW-1185">Reference proteome</keyword>